<protein>
    <submittedName>
        <fullName evidence="1">Uncharacterized protein</fullName>
    </submittedName>
</protein>
<dbReference type="OrthoDB" id="3591235at2"/>
<keyword evidence="2" id="KW-1185">Reference proteome</keyword>
<reference evidence="1 2" key="1">
    <citation type="submission" date="2013-02" db="EMBL/GenBank/DDBJ databases">
        <title>Draft genome sequence of Amycolatopsis vancoresmycina strain DSM 44592T.</title>
        <authorList>
            <person name="Kumar S."/>
            <person name="Kaur N."/>
            <person name="Kaur C."/>
            <person name="Raghava G.P.S."/>
            <person name="Mayilraj S."/>
        </authorList>
    </citation>
    <scope>NUCLEOTIDE SEQUENCE [LARGE SCALE GENOMIC DNA]</scope>
    <source>
        <strain evidence="1 2">DSM 44592</strain>
    </source>
</reference>
<evidence type="ECO:0000313" key="2">
    <source>
        <dbReference type="Proteomes" id="UP000014139"/>
    </source>
</evidence>
<organism evidence="1 2">
    <name type="scientific">Amycolatopsis vancoresmycina DSM 44592</name>
    <dbReference type="NCBI Taxonomy" id="1292037"/>
    <lineage>
        <taxon>Bacteria</taxon>
        <taxon>Bacillati</taxon>
        <taxon>Actinomycetota</taxon>
        <taxon>Actinomycetes</taxon>
        <taxon>Pseudonocardiales</taxon>
        <taxon>Pseudonocardiaceae</taxon>
        <taxon>Amycolatopsis</taxon>
    </lineage>
</organism>
<dbReference type="SUPFAM" id="SSF48371">
    <property type="entry name" value="ARM repeat"/>
    <property type="match status" value="1"/>
</dbReference>
<dbReference type="RefSeq" id="WP_003087319.1">
    <property type="nucleotide sequence ID" value="NZ_AOUO01000257.1"/>
</dbReference>
<dbReference type="AlphaFoldDB" id="R1I2V5"/>
<comment type="caution">
    <text evidence="1">The sequence shown here is derived from an EMBL/GenBank/DDBJ whole genome shotgun (WGS) entry which is preliminary data.</text>
</comment>
<gene>
    <name evidence="1" type="ORF">H480_19408</name>
</gene>
<name>R1I2V5_9PSEU</name>
<dbReference type="InterPro" id="IPR016024">
    <property type="entry name" value="ARM-type_fold"/>
</dbReference>
<dbReference type="Proteomes" id="UP000014139">
    <property type="component" value="Unassembled WGS sequence"/>
</dbReference>
<evidence type="ECO:0000313" key="1">
    <source>
        <dbReference type="EMBL" id="EOD66861.1"/>
    </source>
</evidence>
<dbReference type="EMBL" id="AOUO01000257">
    <property type="protein sequence ID" value="EOD66861.1"/>
    <property type="molecule type" value="Genomic_DNA"/>
</dbReference>
<accession>R1I2V5</accession>
<proteinExistence type="predicted"/>
<feature type="non-terminal residue" evidence="1">
    <location>
        <position position="608"/>
    </location>
</feature>
<sequence length="608" mass="65772">MAAGETLEQLEWTARLGAGKLAGTPGLTADDALALLAEIAHARVIEQNPRTVLDLATGSRRFGGAGRGDVVRLLGGCGVFTAEDRGFSFADEDLAHFLAARHLARRHPRGPKWWQPWTGRYLAPRADWPWPALETHLYLAALWWRESRAAVERRLNRLLSEEHWYPNLRFVLELLRRNLVPGNDFAGRATAVLGEALRGDRLPDDHWLAGAKWLSSLDPAATRTVLDDLVRLPPDGCRPQRRLLAVDELAEHDPPRARENLAVLAAGLVGKPEDRLETARLIGDRDAALGVRAMLTLARSPAMREWRTPAAIAAGSVEVMRELTEPQHGLSDEGRLKLLADLLARNADAEHETAGLIVATATNPETPARVAALVHPHDHAAAMRIVAGVAWSEAGGMTRFHAVQMLGEFAPDQAVPALERLSQDPAAGGEARFAAARHIVEKHGGPIAALVGLAEDKDAPEDARIRAATLVGKTEPTTGARLLVAIAPQRPDALNRAFDLDPKVGYAALDKLARSSLVPAKRRIEVVEAIGAKLDRVRRVRLFGVIAETSQDEDAMQAARKVASLDKIRGQQVMADLAARPTAGHRYRLTAALEGGAAAAPVLRDLAT</sequence>